<accession>A0ABT5IVG6</accession>
<dbReference type="InterPro" id="IPR003594">
    <property type="entry name" value="HATPase_dom"/>
</dbReference>
<dbReference type="EC" id="2.7.13.3" evidence="2"/>
<feature type="region of interest" description="Disordered" evidence="10">
    <location>
        <begin position="200"/>
        <end position="227"/>
    </location>
</feature>
<evidence type="ECO:0000256" key="10">
    <source>
        <dbReference type="SAM" id="MobiDB-lite"/>
    </source>
</evidence>
<evidence type="ECO:0000256" key="2">
    <source>
        <dbReference type="ARBA" id="ARBA00012438"/>
    </source>
</evidence>
<proteinExistence type="predicted"/>
<evidence type="ECO:0000259" key="12">
    <source>
        <dbReference type="Pfam" id="PF02518"/>
    </source>
</evidence>
<dbReference type="SUPFAM" id="SSF55874">
    <property type="entry name" value="ATPase domain of HSP90 chaperone/DNA topoisomerase II/histidine kinase"/>
    <property type="match status" value="1"/>
</dbReference>
<dbReference type="Gene3D" id="1.20.5.1930">
    <property type="match status" value="1"/>
</dbReference>
<comment type="catalytic activity">
    <reaction evidence="1">
        <text>ATP + protein L-histidine = ADP + protein N-phospho-L-histidine.</text>
        <dbReference type="EC" id="2.7.13.3"/>
    </reaction>
</comment>
<dbReference type="EMBL" id="JAQQLF010000005">
    <property type="protein sequence ID" value="MDC7716557.1"/>
    <property type="molecule type" value="Genomic_DNA"/>
</dbReference>
<name>A0ABT5IVG6_9NEIS</name>
<dbReference type="PANTHER" id="PTHR24421">
    <property type="entry name" value="NITRATE/NITRITE SENSOR PROTEIN NARX-RELATED"/>
    <property type="match status" value="1"/>
</dbReference>
<feature type="domain" description="Signal transduction histidine kinase subgroup 3 dimerisation and phosphoacceptor" evidence="13">
    <location>
        <begin position="353"/>
        <end position="414"/>
    </location>
</feature>
<dbReference type="CDD" id="cd16917">
    <property type="entry name" value="HATPase_UhpB-NarQ-NarX-like"/>
    <property type="match status" value="1"/>
</dbReference>
<keyword evidence="15" id="KW-1185">Reference proteome</keyword>
<sequence>MQFLRHRHRWPRRDLLIMASVVAIALALLYLQVLMHWSASIHEASRRFRDHKDNFYRSFQQHLDQSRGDGASLTLALRPDGSVDSALLQRICGQLASGTWARAELVITRGQHPGRLACGSNTLQTLAAQDVLNAQQLAHARQPQPGPASTRRARQGQDPILEWLYPLPHAAGTPLPGFVRLHYRLQSGIDAAVRSQPDHGEYALDADNPLSPDDGDDAYPPAPLRQSAHWPPGRYIVDEQLGGLSLPPWATHWDNLDYTASSGQPYRLTLFARSPLHSWLVIEPAAIIVIALSAALFIVVIGMTWTLLRTRQRLRRAADSRRRRLARRARELKQAQEEQQLLEAALLDTSEREKQRLGSELHDGAGQSLTAARLLADSLASTLQPLPPALGALQSCLQQAVNEVRLGARGLTPAPLLEDGLEPALQALASQHDGSGVSVALQVCDTPPKLSAEARLHVYRIAQEAINNAIRHGQANHVTLALGNAPLLTVQDNGCGFDPAAISHGIGLRSQQLRAGLLGRSLQLQTAPGRGTTVCLA</sequence>
<feature type="domain" description="Histidine kinase/HSP90-like ATPase" evidence="12">
    <location>
        <begin position="456"/>
        <end position="536"/>
    </location>
</feature>
<keyword evidence="11" id="KW-0472">Membrane</keyword>
<dbReference type="InterPro" id="IPR050482">
    <property type="entry name" value="Sensor_HK_TwoCompSys"/>
</dbReference>
<gene>
    <name evidence="14" type="ORF">PQU95_04905</name>
</gene>
<dbReference type="RefSeq" id="WP_272750953.1">
    <property type="nucleotide sequence ID" value="NZ_JAQQLF010000005.1"/>
</dbReference>
<feature type="transmembrane region" description="Helical" evidence="11">
    <location>
        <begin position="285"/>
        <end position="308"/>
    </location>
</feature>
<organism evidence="14 15">
    <name type="scientific">Vogesella aquatica</name>
    <dbReference type="NCBI Taxonomy" id="2984206"/>
    <lineage>
        <taxon>Bacteria</taxon>
        <taxon>Pseudomonadati</taxon>
        <taxon>Pseudomonadota</taxon>
        <taxon>Betaproteobacteria</taxon>
        <taxon>Neisseriales</taxon>
        <taxon>Chromobacteriaceae</taxon>
        <taxon>Vogesella</taxon>
    </lineage>
</organism>
<feature type="transmembrane region" description="Helical" evidence="11">
    <location>
        <begin position="15"/>
        <end position="37"/>
    </location>
</feature>
<evidence type="ECO:0000256" key="1">
    <source>
        <dbReference type="ARBA" id="ARBA00000085"/>
    </source>
</evidence>
<evidence type="ECO:0000256" key="7">
    <source>
        <dbReference type="ARBA" id="ARBA00022840"/>
    </source>
</evidence>
<evidence type="ECO:0000256" key="11">
    <source>
        <dbReference type="SAM" id="Phobius"/>
    </source>
</evidence>
<protein>
    <recommendedName>
        <fullName evidence="2">histidine kinase</fullName>
        <ecNumber evidence="2">2.7.13.3</ecNumber>
    </recommendedName>
</protein>
<keyword evidence="5" id="KW-0547">Nucleotide-binding</keyword>
<evidence type="ECO:0000313" key="15">
    <source>
        <dbReference type="Proteomes" id="UP001219956"/>
    </source>
</evidence>
<dbReference type="Pfam" id="PF02518">
    <property type="entry name" value="HATPase_c"/>
    <property type="match status" value="1"/>
</dbReference>
<keyword evidence="9" id="KW-0175">Coiled coil</keyword>
<dbReference type="Proteomes" id="UP001219956">
    <property type="component" value="Unassembled WGS sequence"/>
</dbReference>
<keyword evidence="11" id="KW-1133">Transmembrane helix</keyword>
<evidence type="ECO:0000259" key="13">
    <source>
        <dbReference type="Pfam" id="PF07730"/>
    </source>
</evidence>
<evidence type="ECO:0000313" key="14">
    <source>
        <dbReference type="EMBL" id="MDC7716557.1"/>
    </source>
</evidence>
<keyword evidence="4" id="KW-0808">Transferase</keyword>
<keyword evidence="8" id="KW-0902">Two-component regulatory system</keyword>
<evidence type="ECO:0000256" key="8">
    <source>
        <dbReference type="ARBA" id="ARBA00023012"/>
    </source>
</evidence>
<dbReference type="InterPro" id="IPR011712">
    <property type="entry name" value="Sig_transdc_His_kin_sub3_dim/P"/>
</dbReference>
<reference evidence="14 15" key="1">
    <citation type="submission" date="2023-01" db="EMBL/GenBank/DDBJ databases">
        <title>Novel species of the genus Vogesella isolated from rivers.</title>
        <authorList>
            <person name="Lu H."/>
        </authorList>
    </citation>
    <scope>NUCLEOTIDE SEQUENCE [LARGE SCALE GENOMIC DNA]</scope>
    <source>
        <strain evidence="14 15">DC21W</strain>
    </source>
</reference>
<dbReference type="GO" id="GO:0016301">
    <property type="term" value="F:kinase activity"/>
    <property type="evidence" value="ECO:0007669"/>
    <property type="project" value="UniProtKB-KW"/>
</dbReference>
<dbReference type="Gene3D" id="3.30.565.10">
    <property type="entry name" value="Histidine kinase-like ATPase, C-terminal domain"/>
    <property type="match status" value="1"/>
</dbReference>
<dbReference type="InterPro" id="IPR036890">
    <property type="entry name" value="HATPase_C_sf"/>
</dbReference>
<keyword evidence="7" id="KW-0067">ATP-binding</keyword>
<comment type="caution">
    <text evidence="14">The sequence shown here is derived from an EMBL/GenBank/DDBJ whole genome shotgun (WGS) entry which is preliminary data.</text>
</comment>
<evidence type="ECO:0000256" key="3">
    <source>
        <dbReference type="ARBA" id="ARBA00022553"/>
    </source>
</evidence>
<keyword evidence="3" id="KW-0597">Phosphoprotein</keyword>
<evidence type="ECO:0000256" key="6">
    <source>
        <dbReference type="ARBA" id="ARBA00022777"/>
    </source>
</evidence>
<keyword evidence="11" id="KW-0812">Transmembrane</keyword>
<keyword evidence="6 14" id="KW-0418">Kinase</keyword>
<dbReference type="PANTHER" id="PTHR24421:SF10">
    <property type="entry name" value="NITRATE_NITRITE SENSOR PROTEIN NARQ"/>
    <property type="match status" value="1"/>
</dbReference>
<evidence type="ECO:0000256" key="4">
    <source>
        <dbReference type="ARBA" id="ARBA00022679"/>
    </source>
</evidence>
<feature type="coiled-coil region" evidence="9">
    <location>
        <begin position="315"/>
        <end position="352"/>
    </location>
</feature>
<evidence type="ECO:0000256" key="5">
    <source>
        <dbReference type="ARBA" id="ARBA00022741"/>
    </source>
</evidence>
<evidence type="ECO:0000256" key="9">
    <source>
        <dbReference type="SAM" id="Coils"/>
    </source>
</evidence>
<dbReference type="Pfam" id="PF07730">
    <property type="entry name" value="HisKA_3"/>
    <property type="match status" value="1"/>
</dbReference>